<evidence type="ECO:0000256" key="11">
    <source>
        <dbReference type="SAM" id="Phobius"/>
    </source>
</evidence>
<dbReference type="GO" id="GO:0030148">
    <property type="term" value="P:sphingolipid biosynthetic process"/>
    <property type="evidence" value="ECO:0007669"/>
    <property type="project" value="InterPro"/>
</dbReference>
<keyword evidence="11" id="KW-0472">Membrane</keyword>
<keyword evidence="7" id="KW-0746">Sphingolipid metabolism</keyword>
<dbReference type="Gene3D" id="3.40.50.720">
    <property type="entry name" value="NAD(P)-binding Rossmann-like Domain"/>
    <property type="match status" value="1"/>
</dbReference>
<feature type="transmembrane region" description="Helical" evidence="11">
    <location>
        <begin position="6"/>
        <end position="26"/>
    </location>
</feature>
<dbReference type="CDD" id="cd08939">
    <property type="entry name" value="KDSR-like_SDR_c"/>
    <property type="match status" value="1"/>
</dbReference>
<name>K3WHS5_GLOUD</name>
<dbReference type="EC" id="1.1.1.102" evidence="10"/>
<dbReference type="HOGENOM" id="CLU_010194_3_1_1"/>
<organism evidence="12 13">
    <name type="scientific">Globisporangium ultimum (strain ATCC 200006 / CBS 805.95 / DAOM BR144)</name>
    <name type="common">Pythium ultimum</name>
    <dbReference type="NCBI Taxonomy" id="431595"/>
    <lineage>
        <taxon>Eukaryota</taxon>
        <taxon>Sar</taxon>
        <taxon>Stramenopiles</taxon>
        <taxon>Oomycota</taxon>
        <taxon>Peronosporomycetes</taxon>
        <taxon>Pythiales</taxon>
        <taxon>Pythiaceae</taxon>
        <taxon>Globisporangium</taxon>
    </lineage>
</organism>
<dbReference type="Proteomes" id="UP000019132">
    <property type="component" value="Unassembled WGS sequence"/>
</dbReference>
<dbReference type="InterPro" id="IPR020904">
    <property type="entry name" value="Sc_DH/Rdtase_CS"/>
</dbReference>
<evidence type="ECO:0000256" key="10">
    <source>
        <dbReference type="ARBA" id="ARBA00026112"/>
    </source>
</evidence>
<dbReference type="FunCoup" id="K3WHS5">
    <property type="interactions" value="227"/>
</dbReference>
<protein>
    <recommendedName>
        <fullName evidence="10">3-dehydrosphinganine reductase</fullName>
        <ecNumber evidence="10">1.1.1.102</ecNumber>
    </recommendedName>
</protein>
<evidence type="ECO:0000256" key="6">
    <source>
        <dbReference type="ARBA" id="ARBA00022857"/>
    </source>
</evidence>
<comment type="pathway">
    <text evidence="3">Sphingolipid metabolism.</text>
</comment>
<feature type="transmembrane region" description="Helical" evidence="11">
    <location>
        <begin position="298"/>
        <end position="322"/>
    </location>
</feature>
<dbReference type="GO" id="GO:0000166">
    <property type="term" value="F:nucleotide binding"/>
    <property type="evidence" value="ECO:0007669"/>
    <property type="project" value="UniProtKB-KW"/>
</dbReference>
<dbReference type="PANTHER" id="PTHR43550">
    <property type="entry name" value="3-KETODIHYDROSPHINGOSINE REDUCTASE"/>
    <property type="match status" value="1"/>
</dbReference>
<dbReference type="EMBL" id="GL376631">
    <property type="status" value="NOT_ANNOTATED_CDS"/>
    <property type="molecule type" value="Genomic_DNA"/>
</dbReference>
<dbReference type="eggNOG" id="KOG1210">
    <property type="taxonomic scope" value="Eukaryota"/>
</dbReference>
<keyword evidence="4" id="KW-0547">Nucleotide-binding</keyword>
<dbReference type="SUPFAM" id="SSF51735">
    <property type="entry name" value="NAD(P)-binding Rossmann-fold domains"/>
    <property type="match status" value="1"/>
</dbReference>
<dbReference type="InterPro" id="IPR036291">
    <property type="entry name" value="NAD(P)-bd_dom_sf"/>
</dbReference>
<keyword evidence="11" id="KW-0812">Transmembrane</keyword>
<dbReference type="GO" id="GO:0047560">
    <property type="term" value="F:3-dehydrosphinganine reductase activity"/>
    <property type="evidence" value="ECO:0007669"/>
    <property type="project" value="UniProtKB-EC"/>
</dbReference>
<accession>K3WHS5</accession>
<dbReference type="STRING" id="431595.K3WHS5"/>
<evidence type="ECO:0000256" key="1">
    <source>
        <dbReference type="ARBA" id="ARBA00004240"/>
    </source>
</evidence>
<dbReference type="PRINTS" id="PR00081">
    <property type="entry name" value="GDHRDH"/>
</dbReference>
<dbReference type="FunFam" id="3.40.50.720:FF:000468">
    <property type="entry name" value="Short-chain dehydrogenase, putative"/>
    <property type="match status" value="1"/>
</dbReference>
<reference evidence="13" key="1">
    <citation type="journal article" date="2010" name="Genome Biol.">
        <title>Genome sequence of the necrotrophic plant pathogen Pythium ultimum reveals original pathogenicity mechanisms and effector repertoire.</title>
        <authorList>
            <person name="Levesque C.A."/>
            <person name="Brouwer H."/>
            <person name="Cano L."/>
            <person name="Hamilton J.P."/>
            <person name="Holt C."/>
            <person name="Huitema E."/>
            <person name="Raffaele S."/>
            <person name="Robideau G.P."/>
            <person name="Thines M."/>
            <person name="Win J."/>
            <person name="Zerillo M.M."/>
            <person name="Beakes G.W."/>
            <person name="Boore J.L."/>
            <person name="Busam D."/>
            <person name="Dumas B."/>
            <person name="Ferriera S."/>
            <person name="Fuerstenberg S.I."/>
            <person name="Gachon C.M."/>
            <person name="Gaulin E."/>
            <person name="Govers F."/>
            <person name="Grenville-Briggs L."/>
            <person name="Horner N."/>
            <person name="Hostetler J."/>
            <person name="Jiang R.H."/>
            <person name="Johnson J."/>
            <person name="Krajaejun T."/>
            <person name="Lin H."/>
            <person name="Meijer H.J."/>
            <person name="Moore B."/>
            <person name="Morris P."/>
            <person name="Phuntmart V."/>
            <person name="Puiu D."/>
            <person name="Shetty J."/>
            <person name="Stajich J.E."/>
            <person name="Tripathy S."/>
            <person name="Wawra S."/>
            <person name="van West P."/>
            <person name="Whitty B.R."/>
            <person name="Coutinho P.M."/>
            <person name="Henrissat B."/>
            <person name="Martin F."/>
            <person name="Thomas P.D."/>
            <person name="Tyler B.M."/>
            <person name="De Vries R.P."/>
            <person name="Kamoun S."/>
            <person name="Yandell M."/>
            <person name="Tisserat N."/>
            <person name="Buell C.R."/>
        </authorList>
    </citation>
    <scope>NUCLEOTIDE SEQUENCE</scope>
    <source>
        <strain evidence="13">DAOM:BR144</strain>
    </source>
</reference>
<keyword evidence="13" id="KW-1185">Reference proteome</keyword>
<dbReference type="GO" id="GO:0006666">
    <property type="term" value="P:3-keto-sphinganine metabolic process"/>
    <property type="evidence" value="ECO:0007669"/>
    <property type="project" value="InterPro"/>
</dbReference>
<evidence type="ECO:0000256" key="2">
    <source>
        <dbReference type="ARBA" id="ARBA00004760"/>
    </source>
</evidence>
<evidence type="ECO:0000256" key="5">
    <source>
        <dbReference type="ARBA" id="ARBA00022824"/>
    </source>
</evidence>
<keyword evidence="8" id="KW-0560">Oxidoreductase</keyword>
<dbReference type="Pfam" id="PF00106">
    <property type="entry name" value="adh_short"/>
    <property type="match status" value="1"/>
</dbReference>
<proteinExistence type="predicted"/>
<dbReference type="OMA" id="PRQWGFF"/>
<dbReference type="VEuPathDB" id="FungiDB:PYU1_G004506"/>
<evidence type="ECO:0000256" key="8">
    <source>
        <dbReference type="ARBA" id="ARBA00023002"/>
    </source>
</evidence>
<reference evidence="12" key="3">
    <citation type="submission" date="2015-02" db="UniProtKB">
        <authorList>
            <consortium name="EnsemblProtists"/>
        </authorList>
    </citation>
    <scope>IDENTIFICATION</scope>
    <source>
        <strain evidence="12">DAOM BR144</strain>
    </source>
</reference>
<keyword evidence="6" id="KW-0521">NADP</keyword>
<dbReference type="AlphaFoldDB" id="K3WHS5"/>
<sequence>MAADLWWVGVVVAGAVVGLSVLSFVVTKIRAPGFKVDGKHVFITGGSTGLGLSLGKKYAQAGAKVSIVARNVANLEAAKTEIEAVNKNKTPVFIQSCDVTNFEAVQNAVNAANKFHGRATDHVLCSAGFSQPGYFLDTDVSVFHKLMDLNYFGTLHAIKAALPAMIEQNEGGQIVLVSSGLALISWIGYAQYSGSKYATRGLADALRNELKLYNINVSIYYPGNIDSPGFVEEEKTKPEETKTIEGITELTHPDSVAQSLINGISDGQYSITNEIMIFFLRMIANGVAPRNNSMLEMVLLPIIMPVQIGFGLFMDFTVWQAAKRKAKKNKKE</sequence>
<evidence type="ECO:0000256" key="7">
    <source>
        <dbReference type="ARBA" id="ARBA00022919"/>
    </source>
</evidence>
<evidence type="ECO:0000256" key="3">
    <source>
        <dbReference type="ARBA" id="ARBA00004991"/>
    </source>
</evidence>
<evidence type="ECO:0000313" key="13">
    <source>
        <dbReference type="Proteomes" id="UP000019132"/>
    </source>
</evidence>
<dbReference type="InterPro" id="IPR045022">
    <property type="entry name" value="KDSR-like"/>
</dbReference>
<dbReference type="InParanoid" id="K3WHS5"/>
<dbReference type="GO" id="GO:0005789">
    <property type="term" value="C:endoplasmic reticulum membrane"/>
    <property type="evidence" value="ECO:0007669"/>
    <property type="project" value="TreeGrafter"/>
</dbReference>
<dbReference type="EnsemblProtists" id="PYU1_T004517">
    <property type="protein sequence ID" value="PYU1_T004517"/>
    <property type="gene ID" value="PYU1_G004506"/>
</dbReference>
<keyword evidence="9" id="KW-0443">Lipid metabolism</keyword>
<comment type="subcellular location">
    <subcellularLocation>
        <location evidence="1">Endoplasmic reticulum</location>
    </subcellularLocation>
</comment>
<dbReference type="PANTHER" id="PTHR43550:SF3">
    <property type="entry name" value="3-KETODIHYDROSPHINGOSINE REDUCTASE"/>
    <property type="match status" value="1"/>
</dbReference>
<keyword evidence="11" id="KW-1133">Transmembrane helix</keyword>
<evidence type="ECO:0000313" key="12">
    <source>
        <dbReference type="EnsemblProtists" id="PYU1_T004517"/>
    </source>
</evidence>
<reference evidence="13" key="2">
    <citation type="submission" date="2010-04" db="EMBL/GenBank/DDBJ databases">
        <authorList>
            <person name="Buell R."/>
            <person name="Hamilton J."/>
            <person name="Hostetler J."/>
        </authorList>
    </citation>
    <scope>NUCLEOTIDE SEQUENCE [LARGE SCALE GENOMIC DNA]</scope>
    <source>
        <strain evidence="13">DAOM:BR144</strain>
    </source>
</reference>
<evidence type="ECO:0000256" key="4">
    <source>
        <dbReference type="ARBA" id="ARBA00022741"/>
    </source>
</evidence>
<comment type="pathway">
    <text evidence="2">Lipid metabolism; sphingolipid metabolism.</text>
</comment>
<evidence type="ECO:0000256" key="9">
    <source>
        <dbReference type="ARBA" id="ARBA00023098"/>
    </source>
</evidence>
<dbReference type="PROSITE" id="PS00061">
    <property type="entry name" value="ADH_SHORT"/>
    <property type="match status" value="1"/>
</dbReference>
<dbReference type="InterPro" id="IPR002347">
    <property type="entry name" value="SDR_fam"/>
</dbReference>
<keyword evidence="5" id="KW-0256">Endoplasmic reticulum</keyword>